<dbReference type="STRING" id="623281.SAMN05421747_101511"/>
<protein>
    <submittedName>
        <fullName evidence="1">Uncharacterized protein</fullName>
    </submittedName>
</protein>
<keyword evidence="2" id="KW-1185">Reference proteome</keyword>
<gene>
    <name evidence="1" type="ORF">SAMN05421747_101511</name>
</gene>
<dbReference type="AlphaFoldDB" id="A0A1I1EJQ0"/>
<dbReference type="Proteomes" id="UP000199577">
    <property type="component" value="Unassembled WGS sequence"/>
</dbReference>
<evidence type="ECO:0000313" key="2">
    <source>
        <dbReference type="Proteomes" id="UP000199577"/>
    </source>
</evidence>
<proteinExistence type="predicted"/>
<dbReference type="OrthoDB" id="768999at2"/>
<dbReference type="RefSeq" id="WP_090970697.1">
    <property type="nucleotide sequence ID" value="NZ_FOLL01000001.1"/>
</dbReference>
<evidence type="ECO:0000313" key="1">
    <source>
        <dbReference type="EMBL" id="SFB85123.1"/>
    </source>
</evidence>
<sequence length="78" mass="8850">MKKITVKEPITGETLVLLGQPEDYNGSQGWRIITPEKDSFVMIEQDGTWQVVDDEIHPEIVEAIGKALRTYARYNSLS</sequence>
<name>A0A1I1EJQ0_9SPHI</name>
<reference evidence="1 2" key="1">
    <citation type="submission" date="2016-10" db="EMBL/GenBank/DDBJ databases">
        <authorList>
            <person name="de Groot N.N."/>
        </authorList>
    </citation>
    <scope>NUCLEOTIDE SEQUENCE [LARGE SCALE GENOMIC DNA]</scope>
    <source>
        <strain evidence="1 2">DSM 22900</strain>
    </source>
</reference>
<accession>A0A1I1EJQ0</accession>
<dbReference type="EMBL" id="FOLL01000001">
    <property type="protein sequence ID" value="SFB85123.1"/>
    <property type="molecule type" value="Genomic_DNA"/>
</dbReference>
<organism evidence="1 2">
    <name type="scientific">Parapedobacter composti</name>
    <dbReference type="NCBI Taxonomy" id="623281"/>
    <lineage>
        <taxon>Bacteria</taxon>
        <taxon>Pseudomonadati</taxon>
        <taxon>Bacteroidota</taxon>
        <taxon>Sphingobacteriia</taxon>
        <taxon>Sphingobacteriales</taxon>
        <taxon>Sphingobacteriaceae</taxon>
        <taxon>Parapedobacter</taxon>
    </lineage>
</organism>